<feature type="compositionally biased region" description="Pro residues" evidence="1">
    <location>
        <begin position="65"/>
        <end position="80"/>
    </location>
</feature>
<feature type="compositionally biased region" description="Polar residues" evidence="1">
    <location>
        <begin position="31"/>
        <end position="41"/>
    </location>
</feature>
<proteinExistence type="predicted"/>
<comment type="caution">
    <text evidence="2">The sequence shown here is derived from an EMBL/GenBank/DDBJ whole genome shotgun (WGS) entry which is preliminary data.</text>
</comment>
<feature type="compositionally biased region" description="Basic and acidic residues" evidence="1">
    <location>
        <begin position="236"/>
        <end position="265"/>
    </location>
</feature>
<sequence>MRIRKRQVPLPLSSLSPVPLPDPHLLNLNHCSSSPMVQRQLQTHDDPKPSNPPPRNPSHHVGPLHPQPSDHPNPRPPPPIGAAGNGCDFSGEQERKNYFPEKLKGEDDDGSRDQGEKKSNDTRNGSLFGAETVSGFPSESSSSSHRVLGRWFEGEKAFPFKKRRGSFGEATRMDKEKKLTKTKMDKKCDNQQSDDKKQEDKEITKEGLDHNVGSGSIETKAKQSLTSSSLGSTEEEERKPDMLLDVNHHGEDQRHENDHGEEKKPLVVTKKRMKLGIVKARSMSSLLGQTNSASAVDEENNK</sequence>
<feature type="compositionally biased region" description="Basic and acidic residues" evidence="1">
    <location>
        <begin position="171"/>
        <end position="209"/>
    </location>
</feature>
<name>A0AAW1WE83_RUBAR</name>
<keyword evidence="3" id="KW-1185">Reference proteome</keyword>
<protein>
    <submittedName>
        <fullName evidence="2">Uncharacterized protein</fullName>
    </submittedName>
</protein>
<evidence type="ECO:0000313" key="3">
    <source>
        <dbReference type="Proteomes" id="UP001457282"/>
    </source>
</evidence>
<dbReference type="AlphaFoldDB" id="A0AAW1WE83"/>
<evidence type="ECO:0000256" key="1">
    <source>
        <dbReference type="SAM" id="MobiDB-lite"/>
    </source>
</evidence>
<reference evidence="2 3" key="1">
    <citation type="journal article" date="2023" name="G3 (Bethesda)">
        <title>A chromosome-length genome assembly and annotation of blackberry (Rubus argutus, cv. 'Hillquist').</title>
        <authorList>
            <person name="Bruna T."/>
            <person name="Aryal R."/>
            <person name="Dudchenko O."/>
            <person name="Sargent D.J."/>
            <person name="Mead D."/>
            <person name="Buti M."/>
            <person name="Cavallini A."/>
            <person name="Hytonen T."/>
            <person name="Andres J."/>
            <person name="Pham M."/>
            <person name="Weisz D."/>
            <person name="Mascagni F."/>
            <person name="Usai G."/>
            <person name="Natali L."/>
            <person name="Bassil N."/>
            <person name="Fernandez G.E."/>
            <person name="Lomsadze A."/>
            <person name="Armour M."/>
            <person name="Olukolu B."/>
            <person name="Poorten T."/>
            <person name="Britton C."/>
            <person name="Davik J."/>
            <person name="Ashrafi H."/>
            <person name="Aiden E.L."/>
            <person name="Borodovsky M."/>
            <person name="Worthington M."/>
        </authorList>
    </citation>
    <scope>NUCLEOTIDE SEQUENCE [LARGE SCALE GENOMIC DNA]</scope>
    <source>
        <strain evidence="2">PI 553951</strain>
    </source>
</reference>
<organism evidence="2 3">
    <name type="scientific">Rubus argutus</name>
    <name type="common">Southern blackberry</name>
    <dbReference type="NCBI Taxonomy" id="59490"/>
    <lineage>
        <taxon>Eukaryota</taxon>
        <taxon>Viridiplantae</taxon>
        <taxon>Streptophyta</taxon>
        <taxon>Embryophyta</taxon>
        <taxon>Tracheophyta</taxon>
        <taxon>Spermatophyta</taxon>
        <taxon>Magnoliopsida</taxon>
        <taxon>eudicotyledons</taxon>
        <taxon>Gunneridae</taxon>
        <taxon>Pentapetalae</taxon>
        <taxon>rosids</taxon>
        <taxon>fabids</taxon>
        <taxon>Rosales</taxon>
        <taxon>Rosaceae</taxon>
        <taxon>Rosoideae</taxon>
        <taxon>Rosoideae incertae sedis</taxon>
        <taxon>Rubus</taxon>
    </lineage>
</organism>
<feature type="compositionally biased region" description="Low complexity" evidence="1">
    <location>
        <begin position="9"/>
        <end position="30"/>
    </location>
</feature>
<dbReference type="Proteomes" id="UP001457282">
    <property type="component" value="Unassembled WGS sequence"/>
</dbReference>
<dbReference type="EMBL" id="JBEDUW010000006">
    <property type="protein sequence ID" value="KAK9921660.1"/>
    <property type="molecule type" value="Genomic_DNA"/>
</dbReference>
<feature type="compositionally biased region" description="Polar residues" evidence="1">
    <location>
        <begin position="283"/>
        <end position="294"/>
    </location>
</feature>
<gene>
    <name evidence="2" type="ORF">M0R45_030162</name>
</gene>
<feature type="compositionally biased region" description="Basic and acidic residues" evidence="1">
    <location>
        <begin position="92"/>
        <end position="121"/>
    </location>
</feature>
<evidence type="ECO:0000313" key="2">
    <source>
        <dbReference type="EMBL" id="KAK9921660.1"/>
    </source>
</evidence>
<accession>A0AAW1WE83</accession>
<feature type="region of interest" description="Disordered" evidence="1">
    <location>
        <begin position="283"/>
        <end position="302"/>
    </location>
</feature>
<feature type="region of interest" description="Disordered" evidence="1">
    <location>
        <begin position="1"/>
        <end position="269"/>
    </location>
</feature>